<dbReference type="Proteomes" id="UP000271162">
    <property type="component" value="Unassembled WGS sequence"/>
</dbReference>
<reference evidence="1 2" key="2">
    <citation type="submission" date="2018-11" db="EMBL/GenBank/DDBJ databases">
        <authorList>
            <consortium name="Pathogen Informatics"/>
        </authorList>
    </citation>
    <scope>NUCLEOTIDE SEQUENCE [LARGE SCALE GENOMIC DNA]</scope>
</reference>
<evidence type="ECO:0000313" key="2">
    <source>
        <dbReference type="Proteomes" id="UP000271162"/>
    </source>
</evidence>
<keyword evidence="2" id="KW-1185">Reference proteome</keyword>
<evidence type="ECO:0000313" key="3">
    <source>
        <dbReference type="WBParaSite" id="NBR_0000613301-mRNA-1"/>
    </source>
</evidence>
<evidence type="ECO:0000313" key="1">
    <source>
        <dbReference type="EMBL" id="VDL69723.1"/>
    </source>
</evidence>
<reference evidence="3" key="1">
    <citation type="submission" date="2017-02" db="UniProtKB">
        <authorList>
            <consortium name="WormBaseParasite"/>
        </authorList>
    </citation>
    <scope>IDENTIFICATION</scope>
</reference>
<protein>
    <submittedName>
        <fullName evidence="3">Phage protein</fullName>
    </submittedName>
</protein>
<proteinExistence type="predicted"/>
<sequence>MARIPSRLDVVDINELKGLLKQENTTRMLEDLKRKLLELKLKALLDLESIDYRQLDARYLIYRLDLIVEFYFE</sequence>
<dbReference type="AlphaFoldDB" id="A0A0N4XU00"/>
<dbReference type="EMBL" id="UYSL01019779">
    <property type="protein sequence ID" value="VDL69723.1"/>
    <property type="molecule type" value="Genomic_DNA"/>
</dbReference>
<organism evidence="3">
    <name type="scientific">Nippostrongylus brasiliensis</name>
    <name type="common">Rat hookworm</name>
    <dbReference type="NCBI Taxonomy" id="27835"/>
    <lineage>
        <taxon>Eukaryota</taxon>
        <taxon>Metazoa</taxon>
        <taxon>Ecdysozoa</taxon>
        <taxon>Nematoda</taxon>
        <taxon>Chromadorea</taxon>
        <taxon>Rhabditida</taxon>
        <taxon>Rhabditina</taxon>
        <taxon>Rhabditomorpha</taxon>
        <taxon>Strongyloidea</taxon>
        <taxon>Heligmosomidae</taxon>
        <taxon>Nippostrongylus</taxon>
    </lineage>
</organism>
<name>A0A0N4XU00_NIPBR</name>
<gene>
    <name evidence="1" type="ORF">NBR_LOCUS6134</name>
</gene>
<accession>A0A0N4XU00</accession>
<dbReference type="WBParaSite" id="NBR_0000613301-mRNA-1">
    <property type="protein sequence ID" value="NBR_0000613301-mRNA-1"/>
    <property type="gene ID" value="NBR_0000613301"/>
</dbReference>